<dbReference type="InterPro" id="IPR036877">
    <property type="entry name" value="SUI1_dom_sf"/>
</dbReference>
<dbReference type="GO" id="GO:0003729">
    <property type="term" value="F:mRNA binding"/>
    <property type="evidence" value="ECO:0007669"/>
    <property type="project" value="TreeGrafter"/>
</dbReference>
<accession>A0A915D4M9</accession>
<dbReference type="WBParaSite" id="jg15535">
    <property type="protein sequence ID" value="jg15535"/>
    <property type="gene ID" value="jg15535"/>
</dbReference>
<evidence type="ECO:0000313" key="4">
    <source>
        <dbReference type="WBParaSite" id="jg15535"/>
    </source>
</evidence>
<organism evidence="3 4">
    <name type="scientific">Ditylenchus dipsaci</name>
    <dbReference type="NCBI Taxonomy" id="166011"/>
    <lineage>
        <taxon>Eukaryota</taxon>
        <taxon>Metazoa</taxon>
        <taxon>Ecdysozoa</taxon>
        <taxon>Nematoda</taxon>
        <taxon>Chromadorea</taxon>
        <taxon>Rhabditida</taxon>
        <taxon>Tylenchina</taxon>
        <taxon>Tylenchomorpha</taxon>
        <taxon>Sphaerularioidea</taxon>
        <taxon>Anguinidae</taxon>
        <taxon>Anguininae</taxon>
        <taxon>Ditylenchus</taxon>
    </lineage>
</organism>
<feature type="compositionally biased region" description="Basic and acidic residues" evidence="1">
    <location>
        <begin position="149"/>
        <end position="162"/>
    </location>
</feature>
<dbReference type="GO" id="GO:0001731">
    <property type="term" value="P:formation of translation preinitiation complex"/>
    <property type="evidence" value="ECO:0007669"/>
    <property type="project" value="TreeGrafter"/>
</dbReference>
<dbReference type="GO" id="GO:0003743">
    <property type="term" value="F:translation initiation factor activity"/>
    <property type="evidence" value="ECO:0007669"/>
    <property type="project" value="InterPro"/>
</dbReference>
<evidence type="ECO:0000256" key="1">
    <source>
        <dbReference type="SAM" id="MobiDB-lite"/>
    </source>
</evidence>
<dbReference type="Pfam" id="PF21023">
    <property type="entry name" value="DENR_N"/>
    <property type="match status" value="1"/>
</dbReference>
<keyword evidence="3" id="KW-1185">Reference proteome</keyword>
<dbReference type="Proteomes" id="UP000887574">
    <property type="component" value="Unplaced"/>
</dbReference>
<dbReference type="AlphaFoldDB" id="A0A915D4M9"/>
<dbReference type="PANTHER" id="PTHR12789">
    <property type="entry name" value="DENSITY-REGULATED PROTEIN HOMOLOG"/>
    <property type="match status" value="1"/>
</dbReference>
<feature type="region of interest" description="Disordered" evidence="1">
    <location>
        <begin position="127"/>
        <end position="169"/>
    </location>
</feature>
<feature type="domain" description="DENR N-terminal" evidence="2">
    <location>
        <begin position="89"/>
        <end position="123"/>
    </location>
</feature>
<dbReference type="InterPro" id="IPR050318">
    <property type="entry name" value="DENR/SUI1_TIF"/>
</dbReference>
<dbReference type="PANTHER" id="PTHR12789:SF0">
    <property type="entry name" value="DENSITY-REGULATED PROTEIN"/>
    <property type="match status" value="1"/>
</dbReference>
<protein>
    <recommendedName>
        <fullName evidence="2">DENR N-terminal domain-containing protein</fullName>
    </recommendedName>
</protein>
<dbReference type="SUPFAM" id="SSF55159">
    <property type="entry name" value="eIF1-like"/>
    <property type="match status" value="1"/>
</dbReference>
<evidence type="ECO:0000259" key="2">
    <source>
        <dbReference type="Pfam" id="PF21023"/>
    </source>
</evidence>
<dbReference type="InterPro" id="IPR048517">
    <property type="entry name" value="DENR_N"/>
</dbReference>
<sequence length="208" mass="23617">MQTETLKKRRELAVANWRCKKTVANWPYPNVSSSELDPERIFLNFLARFVYRKCRRWNVCHPFCRNFLFSGSDRSRGGPVPGVCYPLKVYYCGECSMPIEYCEYSGKVDKCRQWLEKNLPELVDELQLDNGDSGQDGKKHQKRGGKGTSKADKPSAEKEKVVKSKITIQRAPRSKTKSVTVIKGLGTFGIDLKVAPNSLPVNLRVAVQ</sequence>
<reference evidence="4" key="1">
    <citation type="submission" date="2022-11" db="UniProtKB">
        <authorList>
            <consortium name="WormBaseParasite"/>
        </authorList>
    </citation>
    <scope>IDENTIFICATION</scope>
</reference>
<evidence type="ECO:0000313" key="3">
    <source>
        <dbReference type="Proteomes" id="UP000887574"/>
    </source>
</evidence>
<name>A0A915D4M9_9BILA</name>
<dbReference type="GO" id="GO:0002188">
    <property type="term" value="P:translation reinitiation"/>
    <property type="evidence" value="ECO:0007669"/>
    <property type="project" value="TreeGrafter"/>
</dbReference>
<proteinExistence type="predicted"/>